<feature type="region of interest" description="Disordered" evidence="2">
    <location>
        <begin position="56"/>
        <end position="76"/>
    </location>
</feature>
<feature type="compositionally biased region" description="Polar residues" evidence="2">
    <location>
        <begin position="440"/>
        <end position="449"/>
    </location>
</feature>
<protein>
    <submittedName>
        <fullName evidence="3">LANO_0E12992g1_1</fullName>
    </submittedName>
</protein>
<dbReference type="EMBL" id="LT598451">
    <property type="protein sequence ID" value="SCU96257.1"/>
    <property type="molecule type" value="Genomic_DNA"/>
</dbReference>
<feature type="compositionally biased region" description="Basic and acidic residues" evidence="2">
    <location>
        <begin position="140"/>
        <end position="156"/>
    </location>
</feature>
<reference evidence="4" key="1">
    <citation type="submission" date="2016-03" db="EMBL/GenBank/DDBJ databases">
        <authorList>
            <person name="Devillers Hugo."/>
        </authorList>
    </citation>
    <scope>NUCLEOTIDE SEQUENCE [LARGE SCALE GENOMIC DNA]</scope>
</reference>
<feature type="region of interest" description="Disordered" evidence="2">
    <location>
        <begin position="132"/>
        <end position="174"/>
    </location>
</feature>
<dbReference type="Proteomes" id="UP000189911">
    <property type="component" value="Chromosome E"/>
</dbReference>
<evidence type="ECO:0000256" key="2">
    <source>
        <dbReference type="SAM" id="MobiDB-lite"/>
    </source>
</evidence>
<name>A0A1G4JYI7_9SACH</name>
<organism evidence="3 4">
    <name type="scientific">Lachancea nothofagi CBS 11611</name>
    <dbReference type="NCBI Taxonomy" id="1266666"/>
    <lineage>
        <taxon>Eukaryota</taxon>
        <taxon>Fungi</taxon>
        <taxon>Dikarya</taxon>
        <taxon>Ascomycota</taxon>
        <taxon>Saccharomycotina</taxon>
        <taxon>Saccharomycetes</taxon>
        <taxon>Saccharomycetales</taxon>
        <taxon>Saccharomycetaceae</taxon>
        <taxon>Lachancea</taxon>
    </lineage>
</organism>
<dbReference type="OrthoDB" id="4035554at2759"/>
<accession>A0A1G4JYI7</accession>
<feature type="compositionally biased region" description="Basic and acidic residues" evidence="2">
    <location>
        <begin position="450"/>
        <end position="462"/>
    </location>
</feature>
<sequence>MNTPPMSAEQLTPKMSPIMMHLDDNLSSSLTNPSFMHLDDNKKASYPAAYRTSLSKLTERKSRGRTADPKTPNKILRSNSPIRAMLNNAPKMLKPEYMSVSRLLNNTRGVPVAPATTPSMILTSSKLIFKNVSQQPHQQSNKEQEQPPVHFNEKPEPVSQPKAHNKHSKGLSNTSTVINGATACESQVICAPQSKPETIPEVKLAEPRVKTPGYRFPSATSTASSGSTLDFKEFPESLNFEVAAIDKDEFVLATQSKRSSYMSSVGSTNDDDLNGWFAQSTDERQVATLNISDAQNNRQHVDTLRERTFQTEHFSLRAKQLELQIAELRLQNEQLRHTMTAHRTVQDKCMFDALHDVQREKENAYRDMDRKTKQLEKQIDNYRRVIKKLTAPTKVVPTTSKPRIPLVDALTLNELSEANSSSGDDTENEDHDNINENILDKTTTITNFNNDEHSRQMSESPRKRPAGIRLGLTFEK</sequence>
<keyword evidence="4" id="KW-1185">Reference proteome</keyword>
<proteinExistence type="predicted"/>
<keyword evidence="1" id="KW-0175">Coiled coil</keyword>
<gene>
    <name evidence="3" type="ORF">LANO_0E12992G</name>
</gene>
<evidence type="ECO:0000256" key="1">
    <source>
        <dbReference type="SAM" id="Coils"/>
    </source>
</evidence>
<dbReference type="InterPro" id="IPR013712">
    <property type="entry name" value="MMR1"/>
</dbReference>
<evidence type="ECO:0000313" key="4">
    <source>
        <dbReference type="Proteomes" id="UP000189911"/>
    </source>
</evidence>
<dbReference type="Pfam" id="PF08505">
    <property type="entry name" value="MMR1"/>
    <property type="match status" value="1"/>
</dbReference>
<dbReference type="AlphaFoldDB" id="A0A1G4JYI7"/>
<feature type="compositionally biased region" description="Basic and acidic residues" evidence="2">
    <location>
        <begin position="57"/>
        <end position="68"/>
    </location>
</feature>
<evidence type="ECO:0000313" key="3">
    <source>
        <dbReference type="EMBL" id="SCU96257.1"/>
    </source>
</evidence>
<feature type="region of interest" description="Disordered" evidence="2">
    <location>
        <begin position="417"/>
        <end position="476"/>
    </location>
</feature>
<feature type="coiled-coil region" evidence="1">
    <location>
        <begin position="316"/>
        <end position="385"/>
    </location>
</feature>